<dbReference type="Proteomes" id="UP001139104">
    <property type="component" value="Unassembled WGS sequence"/>
</dbReference>
<sequence length="325" mass="36095">MTGPSSDGKPLLSIIMPVFRGEELIGEALESVATEVPPEARGKVEILVIDSSPDDATMNVVRRFEDRLNLRPYDRPDFPMWHAKTNFAVQEARADHLCWLHHDDLWLPGRMKAVESWIAAAPEAPFHFAPSVFVDAAGTVLGEWNCPIDEEGPQPRETFLRGLLVQNYIAAPAPVFRKDAWLRCGGLDETLWYTADWDIWLKLTAQGGARFHKEVATAFRVHGSSLTVTGSRDIADFVDQMRVVLDRHITLLPENRRREIAPVCAASILVNEAVARASRGDASALLRATAATMKLGPRGVATYLRHSRLGERVSARVRAKMRGGM</sequence>
<dbReference type="Gene3D" id="3.90.550.10">
    <property type="entry name" value="Spore Coat Polysaccharide Biosynthesis Protein SpsA, Chain A"/>
    <property type="match status" value="1"/>
</dbReference>
<dbReference type="Pfam" id="PF00535">
    <property type="entry name" value="Glycos_transf_2"/>
    <property type="match status" value="1"/>
</dbReference>
<keyword evidence="2" id="KW-0328">Glycosyltransferase</keyword>
<evidence type="ECO:0000259" key="1">
    <source>
        <dbReference type="Pfam" id="PF00535"/>
    </source>
</evidence>
<dbReference type="PANTHER" id="PTHR43685:SF11">
    <property type="entry name" value="GLYCOSYLTRANSFERASE TAGX-RELATED"/>
    <property type="match status" value="1"/>
</dbReference>
<gene>
    <name evidence="2" type="ORF">K2U94_12735</name>
</gene>
<name>A0ABS9Z7F4_9HYPH</name>
<protein>
    <submittedName>
        <fullName evidence="2">Glycosyltransferase</fullName>
        <ecNumber evidence="2">2.4.-.-</ecNumber>
    </submittedName>
</protein>
<proteinExistence type="predicted"/>
<dbReference type="PANTHER" id="PTHR43685">
    <property type="entry name" value="GLYCOSYLTRANSFERASE"/>
    <property type="match status" value="1"/>
</dbReference>
<evidence type="ECO:0000313" key="3">
    <source>
        <dbReference type="Proteomes" id="UP001139104"/>
    </source>
</evidence>
<dbReference type="RefSeq" id="WP_243067564.1">
    <property type="nucleotide sequence ID" value="NZ_JAIVFK010000009.1"/>
</dbReference>
<keyword evidence="3" id="KW-1185">Reference proteome</keyword>
<feature type="domain" description="Glycosyltransferase 2-like" evidence="1">
    <location>
        <begin position="13"/>
        <end position="119"/>
    </location>
</feature>
<dbReference type="EC" id="2.4.-.-" evidence="2"/>
<comment type="caution">
    <text evidence="2">The sequence shown here is derived from an EMBL/GenBank/DDBJ whole genome shotgun (WGS) entry which is preliminary data.</text>
</comment>
<dbReference type="GO" id="GO:0016757">
    <property type="term" value="F:glycosyltransferase activity"/>
    <property type="evidence" value="ECO:0007669"/>
    <property type="project" value="UniProtKB-KW"/>
</dbReference>
<accession>A0ABS9Z7F4</accession>
<dbReference type="SUPFAM" id="SSF53448">
    <property type="entry name" value="Nucleotide-diphospho-sugar transferases"/>
    <property type="match status" value="1"/>
</dbReference>
<organism evidence="2 3">
    <name type="scientific">Candidatus Rhodoblastus alkanivorans</name>
    <dbReference type="NCBI Taxonomy" id="2954117"/>
    <lineage>
        <taxon>Bacteria</taxon>
        <taxon>Pseudomonadati</taxon>
        <taxon>Pseudomonadota</taxon>
        <taxon>Alphaproteobacteria</taxon>
        <taxon>Hyphomicrobiales</taxon>
        <taxon>Rhodoblastaceae</taxon>
        <taxon>Rhodoblastus</taxon>
    </lineage>
</organism>
<reference evidence="2" key="1">
    <citation type="journal article" date="2022" name="ISME J.">
        <title>Identification of active gaseous-alkane degraders at natural gas seeps.</title>
        <authorList>
            <person name="Farhan Ul Haque M."/>
            <person name="Hernandez M."/>
            <person name="Crombie A.T."/>
            <person name="Murrell J.C."/>
        </authorList>
    </citation>
    <scope>NUCLEOTIDE SEQUENCE</scope>
    <source>
        <strain evidence="2">PC2</strain>
    </source>
</reference>
<dbReference type="EMBL" id="JAIVFP010000001">
    <property type="protein sequence ID" value="MCI4683623.1"/>
    <property type="molecule type" value="Genomic_DNA"/>
</dbReference>
<dbReference type="InterPro" id="IPR001173">
    <property type="entry name" value="Glyco_trans_2-like"/>
</dbReference>
<keyword evidence="2" id="KW-0808">Transferase</keyword>
<dbReference type="InterPro" id="IPR050834">
    <property type="entry name" value="Glycosyltransf_2"/>
</dbReference>
<evidence type="ECO:0000313" key="2">
    <source>
        <dbReference type="EMBL" id="MCI4683623.1"/>
    </source>
</evidence>
<dbReference type="InterPro" id="IPR029044">
    <property type="entry name" value="Nucleotide-diphossugar_trans"/>
</dbReference>